<dbReference type="GO" id="GO:0003676">
    <property type="term" value="F:nucleic acid binding"/>
    <property type="evidence" value="ECO:0007669"/>
    <property type="project" value="InterPro"/>
</dbReference>
<dbReference type="PANTHER" id="PTHR47559">
    <property type="entry name" value="OS03G0844900 PROTEIN"/>
    <property type="match status" value="1"/>
</dbReference>
<sequence>MPTLQDTDKDTSEGKKGSLKQLLTDLSFVKVSKKGEILKGCVLSITRAGVKIDIDGLKTGVVRGPELFQQSDEYANLKVGDEVEATVVDPENENGDIELSFRDAGQKNAWKKMTTALQSGEILEMKVADANRGGLMILSDGQRAFLPVSQLNPDHYPRVTGGDKNRILDKLREYVGQTFKVKVIDVNERENKLIVSEKAVWEDTKKDLLVNYKTGDIVDGVITALTTFGAFISFDEVEGLIHISEIAWQRIDHPKDVLKTGDKARAQIIQIDGPKIFLSIKRLIDDPWKRVNDKYAVGNVVKGTVIKINPFGLFVELDPEIHGLAHVSELSDGQVKDINTIARVGDKLDFEVISVEPKEHRLGLRLAGVKKERKLVEVEKIAVEKTPEKVASDAPAEQTSASSEPTPPQSEPIDALGEIQAS</sequence>
<dbReference type="CDD" id="cd04465">
    <property type="entry name" value="S1_RPS1_repeat_ec2_hs2"/>
    <property type="match status" value="1"/>
</dbReference>
<comment type="caution">
    <text evidence="4">The sequence shown here is derived from an EMBL/GenBank/DDBJ whole genome shotgun (WGS) entry which is preliminary data.</text>
</comment>
<evidence type="ECO:0000313" key="4">
    <source>
        <dbReference type="EMBL" id="KKU08106.1"/>
    </source>
</evidence>
<dbReference type="InterPro" id="IPR012340">
    <property type="entry name" value="NA-bd_OB-fold"/>
</dbReference>
<dbReference type="EMBL" id="LCKX01000002">
    <property type="protein sequence ID" value="KKU08106.1"/>
    <property type="molecule type" value="Genomic_DNA"/>
</dbReference>
<dbReference type="PANTHER" id="PTHR47559:SF1">
    <property type="entry name" value="OS03G0844900 PROTEIN"/>
    <property type="match status" value="1"/>
</dbReference>
<dbReference type="FunFam" id="2.40.50.140:FF:000103">
    <property type="entry name" value="protein RRP5 homolog"/>
    <property type="match status" value="1"/>
</dbReference>
<dbReference type="SMART" id="SM00316">
    <property type="entry name" value="S1"/>
    <property type="match status" value="4"/>
</dbReference>
<name>A0A0G1MID7_9BACT</name>
<comment type="function">
    <text evidence="1">Binds mRNA; thus facilitating recognition of the initiation point. It is needed to translate mRNA with a short Shine-Dalgarno (SD) purine-rich sequence.</text>
</comment>
<organism evidence="4 5">
    <name type="scientific">Candidatus Magasanikbacteria bacterium GW2011_GWA2_45_39</name>
    <dbReference type="NCBI Taxonomy" id="1619041"/>
    <lineage>
        <taxon>Bacteria</taxon>
        <taxon>Candidatus Magasanikiibacteriota</taxon>
    </lineage>
</organism>
<evidence type="ECO:0000256" key="1">
    <source>
        <dbReference type="ARBA" id="ARBA00025604"/>
    </source>
</evidence>
<reference evidence="4 5" key="1">
    <citation type="journal article" date="2015" name="Nature">
        <title>rRNA introns, odd ribosomes, and small enigmatic genomes across a large radiation of phyla.</title>
        <authorList>
            <person name="Brown C.T."/>
            <person name="Hug L.A."/>
            <person name="Thomas B.C."/>
            <person name="Sharon I."/>
            <person name="Castelle C.J."/>
            <person name="Singh A."/>
            <person name="Wilkins M.J."/>
            <person name="Williams K.H."/>
            <person name="Banfield J.F."/>
        </authorList>
    </citation>
    <scope>NUCLEOTIDE SEQUENCE [LARGE SCALE GENOMIC DNA]</scope>
</reference>
<dbReference type="InterPro" id="IPR035104">
    <property type="entry name" value="Ribosomal_protein_S1-like"/>
</dbReference>
<protein>
    <submittedName>
        <fullName evidence="4">RNA binding S1 domain protein</fullName>
    </submittedName>
</protein>
<feature type="domain" description="S1 motif" evidence="3">
    <location>
        <begin position="35"/>
        <end position="102"/>
    </location>
</feature>
<evidence type="ECO:0000313" key="5">
    <source>
        <dbReference type="Proteomes" id="UP000033999"/>
    </source>
</evidence>
<evidence type="ECO:0000256" key="2">
    <source>
        <dbReference type="SAM" id="MobiDB-lite"/>
    </source>
</evidence>
<dbReference type="Pfam" id="PF00575">
    <property type="entry name" value="S1"/>
    <property type="match status" value="4"/>
</dbReference>
<feature type="domain" description="S1 motif" evidence="3">
    <location>
        <begin position="120"/>
        <end position="198"/>
    </location>
</feature>
<feature type="domain" description="S1 motif" evidence="3">
    <location>
        <begin position="298"/>
        <end position="367"/>
    </location>
</feature>
<dbReference type="PROSITE" id="PS50126">
    <property type="entry name" value="S1"/>
    <property type="match status" value="4"/>
</dbReference>
<dbReference type="PRINTS" id="PR00681">
    <property type="entry name" value="RIBOSOMALS1"/>
</dbReference>
<proteinExistence type="predicted"/>
<dbReference type="AlphaFoldDB" id="A0A0G1MID7"/>
<dbReference type="PATRIC" id="fig|1619041.3.peg.79"/>
<feature type="domain" description="S1 motif" evidence="3">
    <location>
        <begin position="215"/>
        <end position="281"/>
    </location>
</feature>
<dbReference type="InterPro" id="IPR003029">
    <property type="entry name" value="S1_domain"/>
</dbReference>
<dbReference type="SUPFAM" id="SSF50249">
    <property type="entry name" value="Nucleic acid-binding proteins"/>
    <property type="match status" value="4"/>
</dbReference>
<dbReference type="Proteomes" id="UP000033999">
    <property type="component" value="Unassembled WGS sequence"/>
</dbReference>
<gene>
    <name evidence="4" type="ORF">UX10_C0002G0015</name>
</gene>
<dbReference type="InterPro" id="IPR052757">
    <property type="entry name" value="Ribosomal_protein_S1"/>
</dbReference>
<dbReference type="Gene3D" id="2.40.50.140">
    <property type="entry name" value="Nucleic acid-binding proteins"/>
    <property type="match status" value="4"/>
</dbReference>
<evidence type="ECO:0000259" key="3">
    <source>
        <dbReference type="PROSITE" id="PS50126"/>
    </source>
</evidence>
<feature type="region of interest" description="Disordered" evidence="2">
    <location>
        <begin position="386"/>
        <end position="422"/>
    </location>
</feature>
<accession>A0A0G1MID7</accession>